<gene>
    <name evidence="1" type="ORF">LCGC14_0264610</name>
</gene>
<accession>A0A0F9X5R3</accession>
<proteinExistence type="predicted"/>
<organism evidence="1">
    <name type="scientific">marine sediment metagenome</name>
    <dbReference type="NCBI Taxonomy" id="412755"/>
    <lineage>
        <taxon>unclassified sequences</taxon>
        <taxon>metagenomes</taxon>
        <taxon>ecological metagenomes</taxon>
    </lineage>
</organism>
<dbReference type="AlphaFoldDB" id="A0A0F9X5R3"/>
<evidence type="ECO:0000313" key="1">
    <source>
        <dbReference type="EMBL" id="KKN86898.1"/>
    </source>
</evidence>
<protein>
    <submittedName>
        <fullName evidence="1">Uncharacterized protein</fullName>
    </submittedName>
</protein>
<comment type="caution">
    <text evidence="1">The sequence shown here is derived from an EMBL/GenBank/DDBJ whole genome shotgun (WGS) entry which is preliminary data.</text>
</comment>
<reference evidence="1" key="1">
    <citation type="journal article" date="2015" name="Nature">
        <title>Complex archaea that bridge the gap between prokaryotes and eukaryotes.</title>
        <authorList>
            <person name="Spang A."/>
            <person name="Saw J.H."/>
            <person name="Jorgensen S.L."/>
            <person name="Zaremba-Niedzwiedzka K."/>
            <person name="Martijn J."/>
            <person name="Lind A.E."/>
            <person name="van Eijk R."/>
            <person name="Schleper C."/>
            <person name="Guy L."/>
            <person name="Ettema T.J."/>
        </authorList>
    </citation>
    <scope>NUCLEOTIDE SEQUENCE</scope>
</reference>
<sequence>MIDHNFANSIKTGKRITGFEIIQILEEGGRLVSGLSGATIVLTSGEMRKVHGATLNSLLRQGSIKAKEIRLGAVTTHYILT</sequence>
<dbReference type="EMBL" id="LAZR01000143">
    <property type="protein sequence ID" value="KKN86898.1"/>
    <property type="molecule type" value="Genomic_DNA"/>
</dbReference>
<name>A0A0F9X5R3_9ZZZZ</name>